<evidence type="ECO:0000256" key="1">
    <source>
        <dbReference type="SAM" id="Phobius"/>
    </source>
</evidence>
<dbReference type="RefSeq" id="WP_121916264.1">
    <property type="nucleotide sequence ID" value="NZ_REFV01000002.1"/>
</dbReference>
<organism evidence="2 3">
    <name type="scientific">Dokdonia sinensis</name>
    <dbReference type="NCBI Taxonomy" id="2479847"/>
    <lineage>
        <taxon>Bacteria</taxon>
        <taxon>Pseudomonadati</taxon>
        <taxon>Bacteroidota</taxon>
        <taxon>Flavobacteriia</taxon>
        <taxon>Flavobacteriales</taxon>
        <taxon>Flavobacteriaceae</taxon>
        <taxon>Dokdonia</taxon>
    </lineage>
</organism>
<evidence type="ECO:0000313" key="3">
    <source>
        <dbReference type="Proteomes" id="UP000281985"/>
    </source>
</evidence>
<keyword evidence="1" id="KW-0812">Transmembrane</keyword>
<keyword evidence="1" id="KW-0472">Membrane</keyword>
<accession>A0A3M0GE66</accession>
<keyword evidence="3" id="KW-1185">Reference proteome</keyword>
<proteinExistence type="predicted"/>
<keyword evidence="1" id="KW-1133">Transmembrane helix</keyword>
<evidence type="ECO:0000313" key="2">
    <source>
        <dbReference type="EMBL" id="RMB63461.1"/>
    </source>
</evidence>
<dbReference type="Proteomes" id="UP000281985">
    <property type="component" value="Unassembled WGS sequence"/>
</dbReference>
<gene>
    <name evidence="2" type="ORF">EAX61_03470</name>
</gene>
<sequence>MELLFQQEWDDTKLYKKATNTVREVLKCHHCEAQIYPVNWTEDIERVYAYHLKLAEKDRYFKLKPLALGLIGLGLLTVACGVYIILQL</sequence>
<name>A0A3M0GE66_9FLAO</name>
<comment type="caution">
    <text evidence="2">The sequence shown here is derived from an EMBL/GenBank/DDBJ whole genome shotgun (WGS) entry which is preliminary data.</text>
</comment>
<dbReference type="EMBL" id="REFV01000002">
    <property type="protein sequence ID" value="RMB63461.1"/>
    <property type="molecule type" value="Genomic_DNA"/>
</dbReference>
<dbReference type="OrthoDB" id="1139350at2"/>
<feature type="transmembrane region" description="Helical" evidence="1">
    <location>
        <begin position="66"/>
        <end position="86"/>
    </location>
</feature>
<protein>
    <submittedName>
        <fullName evidence="2">Uncharacterized protein</fullName>
    </submittedName>
</protein>
<dbReference type="AlphaFoldDB" id="A0A3M0GE66"/>
<reference evidence="2 3" key="1">
    <citation type="submission" date="2018-10" db="EMBL/GenBank/DDBJ databases">
        <title>Dokdonia luteus sp. nov., isolated from sea water.</title>
        <authorList>
            <person name="Zhou L.Y."/>
            <person name="Du Z.J."/>
        </authorList>
    </citation>
    <scope>NUCLEOTIDE SEQUENCE [LARGE SCALE GENOMIC DNA]</scope>
    <source>
        <strain evidence="2 3">SH27</strain>
    </source>
</reference>